<evidence type="ECO:0000313" key="9">
    <source>
        <dbReference type="EMBL" id="CAI9778754.1"/>
    </source>
</evidence>
<dbReference type="InterPro" id="IPR036236">
    <property type="entry name" value="Znf_C2H2_sf"/>
</dbReference>
<dbReference type="SUPFAM" id="SSF57667">
    <property type="entry name" value="beta-beta-alpha zinc fingers"/>
    <property type="match status" value="1"/>
</dbReference>
<dbReference type="AlphaFoldDB" id="A0AAD1ZZK4"/>
<dbReference type="PANTHER" id="PTHR45801:SF111">
    <property type="entry name" value="C2H2 AND C2HC ZINC FINGERS SUPERFAMILY PROTEIN"/>
    <property type="match status" value="1"/>
</dbReference>
<evidence type="ECO:0000256" key="2">
    <source>
        <dbReference type="ARBA" id="ARBA00022723"/>
    </source>
</evidence>
<dbReference type="PROSITE" id="PS00028">
    <property type="entry name" value="ZINC_FINGER_C2H2_1"/>
    <property type="match status" value="1"/>
</dbReference>
<organism evidence="9 10">
    <name type="scientific">Fraxinus pennsylvanica</name>
    <dbReference type="NCBI Taxonomy" id="56036"/>
    <lineage>
        <taxon>Eukaryota</taxon>
        <taxon>Viridiplantae</taxon>
        <taxon>Streptophyta</taxon>
        <taxon>Embryophyta</taxon>
        <taxon>Tracheophyta</taxon>
        <taxon>Spermatophyta</taxon>
        <taxon>Magnoliopsida</taxon>
        <taxon>eudicotyledons</taxon>
        <taxon>Gunneridae</taxon>
        <taxon>Pentapetalae</taxon>
        <taxon>asterids</taxon>
        <taxon>lamiids</taxon>
        <taxon>Lamiales</taxon>
        <taxon>Oleaceae</taxon>
        <taxon>Oleeae</taxon>
        <taxon>Fraxinus</taxon>
    </lineage>
</organism>
<evidence type="ECO:0000313" key="10">
    <source>
        <dbReference type="Proteomes" id="UP000834106"/>
    </source>
</evidence>
<dbReference type="EMBL" id="OU503051">
    <property type="protein sequence ID" value="CAI9778754.1"/>
    <property type="molecule type" value="Genomic_DNA"/>
</dbReference>
<keyword evidence="10" id="KW-1185">Reference proteome</keyword>
<evidence type="ECO:0000256" key="7">
    <source>
        <dbReference type="ARBA" id="ARBA00023242"/>
    </source>
</evidence>
<keyword evidence="3" id="KW-0863">Zinc-finger</keyword>
<reference evidence="9" key="1">
    <citation type="submission" date="2023-05" db="EMBL/GenBank/DDBJ databases">
        <authorList>
            <person name="Huff M."/>
        </authorList>
    </citation>
    <scope>NUCLEOTIDE SEQUENCE</scope>
</reference>
<dbReference type="PANTHER" id="PTHR45801">
    <property type="entry name" value="OS07G0101800 PROTEIN"/>
    <property type="match status" value="1"/>
</dbReference>
<evidence type="ECO:0000256" key="5">
    <source>
        <dbReference type="ARBA" id="ARBA00023015"/>
    </source>
</evidence>
<evidence type="ECO:0000256" key="3">
    <source>
        <dbReference type="ARBA" id="ARBA00022771"/>
    </source>
</evidence>
<gene>
    <name evidence="9" type="ORF">FPE_LOCUS26184</name>
</gene>
<keyword evidence="5" id="KW-0805">Transcription regulation</keyword>
<protein>
    <recommendedName>
        <fullName evidence="8">C2H2-type domain-containing protein</fullName>
    </recommendedName>
</protein>
<sequence>MDQTPSENQGEKKVSSYECIFCKKSFSSAQALGGHMNIHRKDKAKLKQSSKDQTTRKSLSINAACLDRVNVSGTATWPCIASSVDIKSPRGEGETATGQEFESAVLDLELRLGSQPPKSAATMNTRKLF</sequence>
<evidence type="ECO:0000256" key="6">
    <source>
        <dbReference type="ARBA" id="ARBA00023163"/>
    </source>
</evidence>
<keyword evidence="7" id="KW-0539">Nucleus</keyword>
<keyword evidence="6" id="KW-0804">Transcription</keyword>
<dbReference type="SMART" id="SM00355">
    <property type="entry name" value="ZnF_C2H2"/>
    <property type="match status" value="1"/>
</dbReference>
<name>A0AAD1ZZK4_9LAMI</name>
<dbReference type="Pfam" id="PF13912">
    <property type="entry name" value="zf-C2H2_6"/>
    <property type="match status" value="1"/>
</dbReference>
<dbReference type="InterPro" id="IPR052426">
    <property type="entry name" value="Plant_dev_regulator"/>
</dbReference>
<dbReference type="InterPro" id="IPR013087">
    <property type="entry name" value="Znf_C2H2_type"/>
</dbReference>
<evidence type="ECO:0000256" key="4">
    <source>
        <dbReference type="ARBA" id="ARBA00022833"/>
    </source>
</evidence>
<evidence type="ECO:0000259" key="8">
    <source>
        <dbReference type="PROSITE" id="PS00028"/>
    </source>
</evidence>
<dbReference type="GO" id="GO:0005634">
    <property type="term" value="C:nucleus"/>
    <property type="evidence" value="ECO:0007669"/>
    <property type="project" value="UniProtKB-SubCell"/>
</dbReference>
<keyword evidence="4" id="KW-0862">Zinc</keyword>
<comment type="subcellular location">
    <subcellularLocation>
        <location evidence="1">Nucleus</location>
    </subcellularLocation>
</comment>
<feature type="domain" description="C2H2-type" evidence="8">
    <location>
        <begin position="19"/>
        <end position="39"/>
    </location>
</feature>
<evidence type="ECO:0000256" key="1">
    <source>
        <dbReference type="ARBA" id="ARBA00004123"/>
    </source>
</evidence>
<accession>A0AAD1ZZK4</accession>
<proteinExistence type="predicted"/>
<dbReference type="Proteomes" id="UP000834106">
    <property type="component" value="Chromosome 16"/>
</dbReference>
<dbReference type="Gene3D" id="3.30.160.60">
    <property type="entry name" value="Classic Zinc Finger"/>
    <property type="match status" value="1"/>
</dbReference>
<dbReference type="GO" id="GO:0008270">
    <property type="term" value="F:zinc ion binding"/>
    <property type="evidence" value="ECO:0007669"/>
    <property type="project" value="UniProtKB-KW"/>
</dbReference>
<keyword evidence="2" id="KW-0479">Metal-binding</keyword>